<reference evidence="1 3" key="1">
    <citation type="submission" date="2016-02" db="EMBL/GenBank/DDBJ databases">
        <authorList>
            <person name="Wen L."/>
            <person name="He K."/>
            <person name="Yang H."/>
        </authorList>
    </citation>
    <scope>NUCLEOTIDE SEQUENCE [LARGE SCALE GENOMIC DNA]</scope>
    <source>
        <strain evidence="1">Trichococcus_R210</strain>
    </source>
</reference>
<dbReference type="Proteomes" id="UP000076878">
    <property type="component" value="Unassembled WGS sequence"/>
</dbReference>
<dbReference type="Proteomes" id="UP000199280">
    <property type="component" value="Unassembled WGS sequence"/>
</dbReference>
<organism evidence="1 3">
    <name type="scientific">Trichococcus ilyis</name>
    <dbReference type="NCBI Taxonomy" id="640938"/>
    <lineage>
        <taxon>Bacteria</taxon>
        <taxon>Bacillati</taxon>
        <taxon>Bacillota</taxon>
        <taxon>Bacilli</taxon>
        <taxon>Lactobacillales</taxon>
        <taxon>Carnobacteriaceae</taxon>
        <taxon>Trichococcus</taxon>
    </lineage>
</organism>
<reference evidence="2 4" key="2">
    <citation type="submission" date="2016-10" db="EMBL/GenBank/DDBJ databases">
        <authorList>
            <person name="Varghese N."/>
            <person name="Submissions S."/>
        </authorList>
    </citation>
    <scope>NUCLEOTIDE SEQUENCE [LARGE SCALE GENOMIC DNA]</scope>
    <source>
        <strain evidence="2 4">DSM 22150</strain>
    </source>
</reference>
<evidence type="ECO:0000313" key="2">
    <source>
        <dbReference type="EMBL" id="SEJ55817.1"/>
    </source>
</evidence>
<dbReference type="EMBL" id="FNYT01000017">
    <property type="protein sequence ID" value="SEJ55817.1"/>
    <property type="molecule type" value="Genomic_DNA"/>
</dbReference>
<dbReference type="EMBL" id="FJNB01000016">
    <property type="protein sequence ID" value="CZR04392.1"/>
    <property type="molecule type" value="Genomic_DNA"/>
</dbReference>
<evidence type="ECO:0000313" key="4">
    <source>
        <dbReference type="Proteomes" id="UP000199280"/>
    </source>
</evidence>
<name>A0A143Z186_9LACT</name>
<accession>A0A143Z186</accession>
<gene>
    <name evidence="2" type="ORF">SAMN05216375_11733</name>
    <name evidence="1" type="ORF">TR210_2115</name>
</gene>
<sequence>MYEDNIFESHEETARMVFGVDWEEVLDGLRDDGTPEERLNELAAQDGRFPFLELHFQELRCLNLMDEQQYVSGNESAAFYKSMANTYGTRVIDGTEYALMDNFAYHYFHEMLTVEAVDRQGRQFVMIYGMPDNWEEIERQVEEKVWDPSEEDEVAAADGTEMWEHPDMVISMIDFRNEIINRAALEFRKNGVPLELHFLSKRMFIDDMLASRAVTHQMPGIIAAFEKVSANFSDVDHLAFSLDEKRIRIFYADMDETIDHMLTACGRIAHGSAKQAGIGEIYYDTFLDRIERALFEGIFLVNKPTDELAFVSGVAMQRLDAIRAGELELEELNLDEVNRLILSFPELLNLDWLFV</sequence>
<proteinExistence type="predicted"/>
<evidence type="ECO:0000313" key="1">
    <source>
        <dbReference type="EMBL" id="CZR04392.1"/>
    </source>
</evidence>
<protein>
    <submittedName>
        <fullName evidence="1">Uncharacterized protein</fullName>
    </submittedName>
</protein>
<keyword evidence="4" id="KW-1185">Reference proteome</keyword>
<dbReference type="AlphaFoldDB" id="A0A143Z186"/>
<evidence type="ECO:0000313" key="3">
    <source>
        <dbReference type="Proteomes" id="UP000076878"/>
    </source>
</evidence>